<keyword evidence="1" id="KW-0472">Membrane</keyword>
<dbReference type="Proteomes" id="UP001556220">
    <property type="component" value="Unassembled WGS sequence"/>
</dbReference>
<evidence type="ECO:0000256" key="1">
    <source>
        <dbReference type="SAM" id="Phobius"/>
    </source>
</evidence>
<reference evidence="2 3" key="1">
    <citation type="submission" date="2024-06" db="EMBL/GenBank/DDBJ databases">
        <authorList>
            <person name="Woo H."/>
        </authorList>
    </citation>
    <scope>NUCLEOTIDE SEQUENCE [LARGE SCALE GENOMIC DNA]</scope>
    <source>
        <strain evidence="2 3">Si-c</strain>
    </source>
</reference>
<dbReference type="Pfam" id="PF13620">
    <property type="entry name" value="CarboxypepD_reg"/>
    <property type="match status" value="1"/>
</dbReference>
<dbReference type="RefSeq" id="WP_367854612.1">
    <property type="nucleotide sequence ID" value="NZ_JBFOHK010000003.1"/>
</dbReference>
<protein>
    <submittedName>
        <fullName evidence="2">Carboxypeptidase-like regulatory domain-containing protein</fullName>
    </submittedName>
</protein>
<gene>
    <name evidence="2" type="ORF">ABQJ54_12365</name>
</gene>
<organism evidence="2 3">
    <name type="scientific">Rhodanobacter lycopersici</name>
    <dbReference type="NCBI Taxonomy" id="3162487"/>
    <lineage>
        <taxon>Bacteria</taxon>
        <taxon>Pseudomonadati</taxon>
        <taxon>Pseudomonadota</taxon>
        <taxon>Gammaproteobacteria</taxon>
        <taxon>Lysobacterales</taxon>
        <taxon>Rhodanobacteraceae</taxon>
        <taxon>Rhodanobacter</taxon>
    </lineage>
</organism>
<proteinExistence type="predicted"/>
<dbReference type="SUPFAM" id="SSF49452">
    <property type="entry name" value="Starch-binding domain-like"/>
    <property type="match status" value="1"/>
</dbReference>
<evidence type="ECO:0000313" key="2">
    <source>
        <dbReference type="EMBL" id="MEW9572544.1"/>
    </source>
</evidence>
<dbReference type="InterPro" id="IPR013784">
    <property type="entry name" value="Carb-bd-like_fold"/>
</dbReference>
<name>A0ABV3QFV8_9GAMM</name>
<dbReference type="EMBL" id="JBFOHK010000003">
    <property type="protein sequence ID" value="MEW9572544.1"/>
    <property type="molecule type" value="Genomic_DNA"/>
</dbReference>
<sequence>MTIIEHARHRLCVACSGRVAFRLTLVAGLAVAGGMLPLSVSAQSTTAHIFGQAPAGETVLAQSSNGLHRHITVDANGRYSLRNLPMAVYTVLLQKDGKTVDTRTKIPLTAGGGAEVDFACPNDHCAATSSS</sequence>
<dbReference type="Gene3D" id="2.60.40.1120">
    <property type="entry name" value="Carboxypeptidase-like, regulatory domain"/>
    <property type="match status" value="1"/>
</dbReference>
<keyword evidence="1" id="KW-0812">Transmembrane</keyword>
<keyword evidence="3" id="KW-1185">Reference proteome</keyword>
<keyword evidence="1" id="KW-1133">Transmembrane helix</keyword>
<accession>A0ABV3QFV8</accession>
<feature type="transmembrane region" description="Helical" evidence="1">
    <location>
        <begin position="20"/>
        <end position="40"/>
    </location>
</feature>
<comment type="caution">
    <text evidence="2">The sequence shown here is derived from an EMBL/GenBank/DDBJ whole genome shotgun (WGS) entry which is preliminary data.</text>
</comment>
<evidence type="ECO:0000313" key="3">
    <source>
        <dbReference type="Proteomes" id="UP001556220"/>
    </source>
</evidence>